<keyword evidence="1" id="KW-1133">Transmembrane helix</keyword>
<reference evidence="2 3" key="1">
    <citation type="submission" date="2017-10" db="EMBL/GenBank/DDBJ databases">
        <title>Genomics of the genus Arcobacter.</title>
        <authorList>
            <person name="Perez-Cataluna A."/>
            <person name="Figueras M.J."/>
        </authorList>
    </citation>
    <scope>NUCLEOTIDE SEQUENCE [LARGE SCALE GENOMIC DNA]</scope>
    <source>
        <strain evidence="2 3">CECT 8987</strain>
    </source>
</reference>
<keyword evidence="1" id="KW-0812">Transmembrane</keyword>
<dbReference type="Proteomes" id="UP000290657">
    <property type="component" value="Unassembled WGS sequence"/>
</dbReference>
<sequence length="133" mass="15048">MLEVLSAIFGSGEVIKKSLELIDEAWTSDEEKVQNQAKLIEVKTRAKMQLISAYAPFKLAQRYLAVMFTVVFLFIMANGVLGALYGWVNMDNVHKALDFANKMWLGEIMMAIVSFYFGGGFIESLNKKEKHET</sequence>
<keyword evidence="1" id="KW-0472">Membrane</keyword>
<evidence type="ECO:0000313" key="3">
    <source>
        <dbReference type="Proteomes" id="UP000290657"/>
    </source>
</evidence>
<gene>
    <name evidence="2" type="ORF">CRV04_12465</name>
</gene>
<comment type="caution">
    <text evidence="2">The sequence shown here is derived from an EMBL/GenBank/DDBJ whole genome shotgun (WGS) entry which is preliminary data.</text>
</comment>
<feature type="transmembrane region" description="Helical" evidence="1">
    <location>
        <begin position="63"/>
        <end position="88"/>
    </location>
</feature>
<accession>A0A4Q0XQF6</accession>
<evidence type="ECO:0000256" key="1">
    <source>
        <dbReference type="SAM" id="Phobius"/>
    </source>
</evidence>
<proteinExistence type="predicted"/>
<evidence type="ECO:0000313" key="2">
    <source>
        <dbReference type="EMBL" id="RXJ53763.1"/>
    </source>
</evidence>
<name>A0A4Q0XQF6_9BACT</name>
<protein>
    <submittedName>
        <fullName evidence="2">Uncharacterized protein</fullName>
    </submittedName>
</protein>
<keyword evidence="3" id="KW-1185">Reference proteome</keyword>
<dbReference type="OrthoDB" id="5365630at2"/>
<dbReference type="RefSeq" id="WP_128997190.1">
    <property type="nucleotide sequence ID" value="NZ_PDKN01000012.1"/>
</dbReference>
<dbReference type="EMBL" id="PDKN01000012">
    <property type="protein sequence ID" value="RXJ53763.1"/>
    <property type="molecule type" value="Genomic_DNA"/>
</dbReference>
<feature type="transmembrane region" description="Helical" evidence="1">
    <location>
        <begin position="108"/>
        <end position="125"/>
    </location>
</feature>
<organism evidence="2 3">
    <name type="scientific">Candidatus Marinarcus aquaticus</name>
    <dbReference type="NCBI Taxonomy" id="2044504"/>
    <lineage>
        <taxon>Bacteria</taxon>
        <taxon>Pseudomonadati</taxon>
        <taxon>Campylobacterota</taxon>
        <taxon>Epsilonproteobacteria</taxon>
        <taxon>Campylobacterales</taxon>
        <taxon>Arcobacteraceae</taxon>
        <taxon>Candidatus Marinarcus</taxon>
    </lineage>
</organism>
<dbReference type="AlphaFoldDB" id="A0A4Q0XQF6"/>